<evidence type="ECO:0000256" key="7">
    <source>
        <dbReference type="ARBA" id="ARBA00023242"/>
    </source>
</evidence>
<dbReference type="InterPro" id="IPR001214">
    <property type="entry name" value="SET_dom"/>
</dbReference>
<dbReference type="PROSITE" id="PS50868">
    <property type="entry name" value="POST_SET"/>
    <property type="match status" value="1"/>
</dbReference>
<evidence type="ECO:0000256" key="1">
    <source>
        <dbReference type="ARBA" id="ARBA00004123"/>
    </source>
</evidence>
<keyword evidence="12" id="KW-1185">Reference proteome</keyword>
<accession>A0A9W5T8F0</accession>
<dbReference type="AlphaFoldDB" id="A0A9W5T8F0"/>
<organism evidence="11 12">
    <name type="scientific">Babesia ovis</name>
    <dbReference type="NCBI Taxonomy" id="5869"/>
    <lineage>
        <taxon>Eukaryota</taxon>
        <taxon>Sar</taxon>
        <taxon>Alveolata</taxon>
        <taxon>Apicomplexa</taxon>
        <taxon>Aconoidasida</taxon>
        <taxon>Piroplasmida</taxon>
        <taxon>Babesiidae</taxon>
        <taxon>Babesia</taxon>
    </lineage>
</organism>
<sequence length="998" mass="111572">MQESGLCVKYPFEEATNVTRYSWFERSNLVAYEPGMRRRVSPKNALWSPSGTSASNKSHTPIQSCSTSPRHAVNHRDDGSSARDALSEDLCSMDDEMDGECDTPSKAGAARLPTVVVEHRWSFLFPRSTSVRATSQPDYKFSSRKAGDTITKTHSFSRKSKGNISKGCTSSDASCIPKILSVQEALTSPEFGGRSSVLRCLIMDMEMRFISRTQMNYAFHLSAIAERVVHQDVYHLTNFGFMWNPVISNEPIDVRCALKLTKLLKQPVAECIKLRGSGSPAPSFDGILQDRLSFSKHLSDNLSNDDRATKYQKLNNGSISESSLPVIEGTTSMNICKVPAADDHTNKSSGTTPPLKSIKCAPKERDLPEKVDASMLRAIYDSLANIHQDRLDKLGVFPGSTTKQEISETLFCAINKLIGTDCPDSLIHGAIASLLHFSMPRVTARTVKKPADGHKQLLHANSNDVKDNRMDLANNPNDINNHLDSSINSKDIKDNHLQLSVNSNDITINNVDLANNSNDINNHLESSINSKDINNDLKSSINSKDIDNRVVSKYAFELETRLKPFDPIDSDPLSDSSENSQQTLCDGTEPVDRFCLCRSKYVLCPTVFNEYIIFGGTPAIAADMEFGIWIFDTPFSRLKMRDVPVIYHQQVQYSSKKYIALADLNDAILSTRVLNLRLEFCGRGDWIYDDGTIPIHEGEKDRQVSGKAVTADDLMQLEFTGTVNQISKKFFLLQKSFLSTGKCGTSRLIFMDPYANIDASICDDKDHATHLADLLTVLYKHSPENFLASCNGYYYHEDGFLPEISEVQRVRNTLFTLESNHYRTAMLADIVAEQKRLMGLCNKMPFLTKCKRVIIGKSRIHGYGLFAVDTINKGELIMEYAGVVISDYMADMREIMYERLVCGSIYMFRLDLNHIIDSTFYGNCARFINHCCDPNTATTNFSYIDEEGFGTHVGIYASKVIPAGEEIYYNYRLSAGSANREICRCGSYMCTGYMSLIK</sequence>
<dbReference type="InterPro" id="IPR050777">
    <property type="entry name" value="SET2_Histone-Lys_MeTrsfase"/>
</dbReference>
<dbReference type="Pfam" id="PF00856">
    <property type="entry name" value="SET"/>
    <property type="match status" value="1"/>
</dbReference>
<feature type="domain" description="SET" evidence="9">
    <location>
        <begin position="851"/>
        <end position="972"/>
    </location>
</feature>
<dbReference type="Gene3D" id="2.170.270.10">
    <property type="entry name" value="SET domain"/>
    <property type="match status" value="1"/>
</dbReference>
<keyword evidence="5" id="KW-0808">Transferase</keyword>
<evidence type="ECO:0000256" key="8">
    <source>
        <dbReference type="SAM" id="MobiDB-lite"/>
    </source>
</evidence>
<dbReference type="SMART" id="SM00317">
    <property type="entry name" value="SET"/>
    <property type="match status" value="1"/>
</dbReference>
<evidence type="ECO:0000259" key="9">
    <source>
        <dbReference type="PROSITE" id="PS50280"/>
    </source>
</evidence>
<dbReference type="PROSITE" id="PS50280">
    <property type="entry name" value="SET"/>
    <property type="match status" value="1"/>
</dbReference>
<evidence type="ECO:0000313" key="12">
    <source>
        <dbReference type="Proteomes" id="UP001057455"/>
    </source>
</evidence>
<dbReference type="InterPro" id="IPR046341">
    <property type="entry name" value="SET_dom_sf"/>
</dbReference>
<dbReference type="GO" id="GO:0008168">
    <property type="term" value="F:methyltransferase activity"/>
    <property type="evidence" value="ECO:0007669"/>
    <property type="project" value="UniProtKB-KW"/>
</dbReference>
<dbReference type="GO" id="GO:0005634">
    <property type="term" value="C:nucleus"/>
    <property type="evidence" value="ECO:0007669"/>
    <property type="project" value="UniProtKB-SubCell"/>
</dbReference>
<dbReference type="EMBL" id="BLIY01000006">
    <property type="protein sequence ID" value="GFE53215.1"/>
    <property type="molecule type" value="Genomic_DNA"/>
</dbReference>
<evidence type="ECO:0000259" key="10">
    <source>
        <dbReference type="PROSITE" id="PS50868"/>
    </source>
</evidence>
<dbReference type="InterPro" id="IPR003616">
    <property type="entry name" value="Post-SET_dom"/>
</dbReference>
<protein>
    <submittedName>
        <fullName evidence="11">SET domain-containing protein</fullName>
    </submittedName>
</protein>
<feature type="region of interest" description="Disordered" evidence="8">
    <location>
        <begin position="43"/>
        <end position="84"/>
    </location>
</feature>
<keyword evidence="4" id="KW-0489">Methyltransferase</keyword>
<dbReference type="Proteomes" id="UP001057455">
    <property type="component" value="Unassembled WGS sequence"/>
</dbReference>
<feature type="compositionally biased region" description="Polar residues" evidence="8">
    <location>
        <begin position="47"/>
        <end position="69"/>
    </location>
</feature>
<evidence type="ECO:0000313" key="11">
    <source>
        <dbReference type="EMBL" id="GFE53215.1"/>
    </source>
</evidence>
<comment type="caution">
    <text evidence="11">The sequence shown here is derived from an EMBL/GenBank/DDBJ whole genome shotgun (WGS) entry which is preliminary data.</text>
</comment>
<keyword evidence="6" id="KW-0949">S-adenosyl-L-methionine</keyword>
<dbReference type="GO" id="GO:0005694">
    <property type="term" value="C:chromosome"/>
    <property type="evidence" value="ECO:0007669"/>
    <property type="project" value="UniProtKB-SubCell"/>
</dbReference>
<gene>
    <name evidence="11" type="ORF">BaOVIS_006190</name>
</gene>
<reference evidence="11" key="1">
    <citation type="submission" date="2019-12" db="EMBL/GenBank/DDBJ databases">
        <title>Genome sequence of Babesia ovis.</title>
        <authorList>
            <person name="Yamagishi J."/>
            <person name="Sevinc F."/>
            <person name="Xuan X."/>
        </authorList>
    </citation>
    <scope>NUCLEOTIDE SEQUENCE</scope>
    <source>
        <strain evidence="11">Selcuk</strain>
    </source>
</reference>
<proteinExistence type="predicted"/>
<dbReference type="PANTHER" id="PTHR22884">
    <property type="entry name" value="SET DOMAIN PROTEINS"/>
    <property type="match status" value="1"/>
</dbReference>
<evidence type="ECO:0000256" key="6">
    <source>
        <dbReference type="ARBA" id="ARBA00022691"/>
    </source>
</evidence>
<evidence type="ECO:0000256" key="3">
    <source>
        <dbReference type="ARBA" id="ARBA00022454"/>
    </source>
</evidence>
<dbReference type="GO" id="GO:0032259">
    <property type="term" value="P:methylation"/>
    <property type="evidence" value="ECO:0007669"/>
    <property type="project" value="UniProtKB-KW"/>
</dbReference>
<evidence type="ECO:0000256" key="4">
    <source>
        <dbReference type="ARBA" id="ARBA00022603"/>
    </source>
</evidence>
<keyword evidence="3" id="KW-0158">Chromosome</keyword>
<feature type="domain" description="Post-SET" evidence="10">
    <location>
        <begin position="979"/>
        <end position="995"/>
    </location>
</feature>
<keyword evidence="7" id="KW-0539">Nucleus</keyword>
<name>A0A9W5T8F0_BABOV</name>
<dbReference type="SUPFAM" id="SSF82199">
    <property type="entry name" value="SET domain"/>
    <property type="match status" value="1"/>
</dbReference>
<evidence type="ECO:0000256" key="2">
    <source>
        <dbReference type="ARBA" id="ARBA00004286"/>
    </source>
</evidence>
<dbReference type="OrthoDB" id="308383at2759"/>
<evidence type="ECO:0000256" key="5">
    <source>
        <dbReference type="ARBA" id="ARBA00022679"/>
    </source>
</evidence>
<comment type="subcellular location">
    <subcellularLocation>
        <location evidence="2">Chromosome</location>
    </subcellularLocation>
    <subcellularLocation>
        <location evidence="1">Nucleus</location>
    </subcellularLocation>
</comment>